<dbReference type="GO" id="GO:0000785">
    <property type="term" value="C:chromatin"/>
    <property type="evidence" value="ECO:0007669"/>
    <property type="project" value="TreeGrafter"/>
</dbReference>
<evidence type="ECO:0000259" key="4">
    <source>
        <dbReference type="SMART" id="SM00298"/>
    </source>
</evidence>
<gene>
    <name evidence="5" type="ORF">K7X08_017037</name>
</gene>
<evidence type="ECO:0000256" key="3">
    <source>
        <dbReference type="ARBA" id="ARBA00023242"/>
    </source>
</evidence>
<dbReference type="GO" id="GO:0003682">
    <property type="term" value="F:chromatin binding"/>
    <property type="evidence" value="ECO:0007669"/>
    <property type="project" value="TreeGrafter"/>
</dbReference>
<dbReference type="GO" id="GO:0016887">
    <property type="term" value="F:ATP hydrolysis activity"/>
    <property type="evidence" value="ECO:0007669"/>
    <property type="project" value="TreeGrafter"/>
</dbReference>
<dbReference type="GO" id="GO:0003677">
    <property type="term" value="F:DNA binding"/>
    <property type="evidence" value="ECO:0007669"/>
    <property type="project" value="TreeGrafter"/>
</dbReference>
<protein>
    <recommendedName>
        <fullName evidence="4">Chromo domain-containing protein</fullName>
    </recommendedName>
</protein>
<accession>A0A9Q1LQ77</accession>
<keyword evidence="6" id="KW-1185">Reference proteome</keyword>
<dbReference type="GO" id="GO:0005634">
    <property type="term" value="C:nucleus"/>
    <property type="evidence" value="ECO:0007669"/>
    <property type="project" value="TreeGrafter"/>
</dbReference>
<dbReference type="SMART" id="SM00298">
    <property type="entry name" value="CHROMO"/>
    <property type="match status" value="1"/>
</dbReference>
<evidence type="ECO:0000313" key="6">
    <source>
        <dbReference type="Proteomes" id="UP001152561"/>
    </source>
</evidence>
<dbReference type="AlphaFoldDB" id="A0A9Q1LQ77"/>
<name>A0A9Q1LQ77_9SOLA</name>
<dbReference type="Proteomes" id="UP001152561">
    <property type="component" value="Unassembled WGS sequence"/>
</dbReference>
<dbReference type="GO" id="GO:0140658">
    <property type="term" value="F:ATP-dependent chromatin remodeler activity"/>
    <property type="evidence" value="ECO:0007669"/>
    <property type="project" value="TreeGrafter"/>
</dbReference>
<dbReference type="PANTHER" id="PTHR45623:SF13">
    <property type="entry name" value="HELICASE PROTEIN MOM1"/>
    <property type="match status" value="1"/>
</dbReference>
<proteinExistence type="predicted"/>
<dbReference type="SUPFAM" id="SSF54160">
    <property type="entry name" value="Chromo domain-like"/>
    <property type="match status" value="1"/>
</dbReference>
<dbReference type="PANTHER" id="PTHR45623">
    <property type="entry name" value="CHROMODOMAIN-HELICASE-DNA-BINDING PROTEIN 3-RELATED-RELATED"/>
    <property type="match status" value="1"/>
</dbReference>
<dbReference type="InterPro" id="IPR000953">
    <property type="entry name" value="Chromo/chromo_shadow_dom"/>
</dbReference>
<dbReference type="GO" id="GO:0005524">
    <property type="term" value="F:ATP binding"/>
    <property type="evidence" value="ECO:0007669"/>
    <property type="project" value="UniProtKB-KW"/>
</dbReference>
<dbReference type="GO" id="GO:0042393">
    <property type="term" value="F:histone binding"/>
    <property type="evidence" value="ECO:0007669"/>
    <property type="project" value="TreeGrafter"/>
</dbReference>
<comment type="caution">
    <text evidence="5">The sequence shown here is derived from an EMBL/GenBank/DDBJ whole genome shotgun (WGS) entry which is preliminary data.</text>
</comment>
<evidence type="ECO:0000256" key="1">
    <source>
        <dbReference type="ARBA" id="ARBA00022741"/>
    </source>
</evidence>
<reference evidence="6" key="1">
    <citation type="journal article" date="2023" name="Proc. Natl. Acad. Sci. U.S.A.">
        <title>Genomic and structural basis for evolution of tropane alkaloid biosynthesis.</title>
        <authorList>
            <person name="Wanga Y.-J."/>
            <person name="Taina T."/>
            <person name="Yua J.-Y."/>
            <person name="Lia J."/>
            <person name="Xua B."/>
            <person name="Chenc J."/>
            <person name="D'Auriad J.C."/>
            <person name="Huanga J.-P."/>
            <person name="Huanga S.-X."/>
        </authorList>
    </citation>
    <scope>NUCLEOTIDE SEQUENCE [LARGE SCALE GENOMIC DNA]</scope>
    <source>
        <strain evidence="6">cv. KIB-2019</strain>
    </source>
</reference>
<organism evidence="5 6">
    <name type="scientific">Anisodus acutangulus</name>
    <dbReference type="NCBI Taxonomy" id="402998"/>
    <lineage>
        <taxon>Eukaryota</taxon>
        <taxon>Viridiplantae</taxon>
        <taxon>Streptophyta</taxon>
        <taxon>Embryophyta</taxon>
        <taxon>Tracheophyta</taxon>
        <taxon>Spermatophyta</taxon>
        <taxon>Magnoliopsida</taxon>
        <taxon>eudicotyledons</taxon>
        <taxon>Gunneridae</taxon>
        <taxon>Pentapetalae</taxon>
        <taxon>asterids</taxon>
        <taxon>lamiids</taxon>
        <taxon>Solanales</taxon>
        <taxon>Solanaceae</taxon>
        <taxon>Solanoideae</taxon>
        <taxon>Hyoscyameae</taxon>
        <taxon>Anisodus</taxon>
    </lineage>
</organism>
<feature type="domain" description="Chromo" evidence="4">
    <location>
        <begin position="46"/>
        <end position="106"/>
    </location>
</feature>
<keyword evidence="3" id="KW-0539">Nucleus</keyword>
<dbReference type="InterPro" id="IPR016197">
    <property type="entry name" value="Chromo-like_dom_sf"/>
</dbReference>
<sequence>MLCWTRMQKELPYFLSCPPLTYFPPGPWHCHWCVRRKMKLGVHAVSEGVESVFDARECSSDNEVGKKREYLVKYKDLAHVHNRWITEKQLHLEAPVALGRFKKNWKSVSWKTEWSLPHRLLDKRILADVHGIDENHADCHYEWLVKWTVSVDREKTHILPFLLNLSSQ</sequence>
<dbReference type="OrthoDB" id="885191at2759"/>
<evidence type="ECO:0000256" key="2">
    <source>
        <dbReference type="ARBA" id="ARBA00022840"/>
    </source>
</evidence>
<keyword evidence="2" id="KW-0067">ATP-binding</keyword>
<keyword evidence="1" id="KW-0547">Nucleotide-binding</keyword>
<evidence type="ECO:0000313" key="5">
    <source>
        <dbReference type="EMBL" id="KAJ8542171.1"/>
    </source>
</evidence>
<dbReference type="Gene3D" id="2.40.50.40">
    <property type="match status" value="1"/>
</dbReference>
<dbReference type="EMBL" id="JAJAGQ010000015">
    <property type="protein sequence ID" value="KAJ8542171.1"/>
    <property type="molecule type" value="Genomic_DNA"/>
</dbReference>